<dbReference type="InterPro" id="IPR005490">
    <property type="entry name" value="LD_TPept_cat_dom"/>
</dbReference>
<reference evidence="4" key="1">
    <citation type="submission" date="2015-07" db="EMBL/GenBank/DDBJ databases">
        <authorList>
            <person name="Ju K.-S."/>
            <person name="Doroghazi J.R."/>
            <person name="Metcalf W.W."/>
        </authorList>
    </citation>
    <scope>NUCLEOTIDE SEQUENCE [LARGE SCALE GENOMIC DNA]</scope>
    <source>
        <strain evidence="4">NRRL ISP-5002</strain>
    </source>
</reference>
<comment type="caution">
    <text evidence="3">The sequence shown here is derived from an EMBL/GenBank/DDBJ whole genome shotgun (WGS) entry which is preliminary data.</text>
</comment>
<feature type="domain" description="L,D-TPase catalytic" evidence="2">
    <location>
        <begin position="89"/>
        <end position="240"/>
    </location>
</feature>
<accession>A0A0N0XU88</accession>
<dbReference type="PANTHER" id="PTHR38589:SF1">
    <property type="entry name" value="BLR0621 PROTEIN"/>
    <property type="match status" value="1"/>
</dbReference>
<evidence type="ECO:0000256" key="1">
    <source>
        <dbReference type="SAM" id="MobiDB-lite"/>
    </source>
</evidence>
<evidence type="ECO:0000313" key="4">
    <source>
        <dbReference type="Proteomes" id="UP000037982"/>
    </source>
</evidence>
<evidence type="ECO:0000313" key="3">
    <source>
        <dbReference type="EMBL" id="KPC59757.1"/>
    </source>
</evidence>
<dbReference type="PROSITE" id="PS51257">
    <property type="entry name" value="PROKAR_LIPOPROTEIN"/>
    <property type="match status" value="1"/>
</dbReference>
<dbReference type="PATRIC" id="fig|66876.3.peg.7374"/>
<feature type="region of interest" description="Disordered" evidence="1">
    <location>
        <begin position="29"/>
        <end position="53"/>
    </location>
</feature>
<gene>
    <name evidence="3" type="ORF">ADL29_33475</name>
</gene>
<dbReference type="CDD" id="cd16913">
    <property type="entry name" value="YkuD_like"/>
    <property type="match status" value="1"/>
</dbReference>
<dbReference type="AlphaFoldDB" id="A0A0N0XU88"/>
<dbReference type="RefSeq" id="WP_053927275.1">
    <property type="nucleotide sequence ID" value="NZ_LGKG01000174.1"/>
</dbReference>
<keyword evidence="3" id="KW-0449">Lipoprotein</keyword>
<dbReference type="EMBL" id="LGKG01000174">
    <property type="protein sequence ID" value="KPC59757.1"/>
    <property type="molecule type" value="Genomic_DNA"/>
</dbReference>
<dbReference type="GO" id="GO:0016740">
    <property type="term" value="F:transferase activity"/>
    <property type="evidence" value="ECO:0007669"/>
    <property type="project" value="InterPro"/>
</dbReference>
<dbReference type="Proteomes" id="UP000037982">
    <property type="component" value="Unassembled WGS sequence"/>
</dbReference>
<organism evidence="3 4">
    <name type="scientific">Streptomyces chattanoogensis</name>
    <dbReference type="NCBI Taxonomy" id="66876"/>
    <lineage>
        <taxon>Bacteria</taxon>
        <taxon>Bacillati</taxon>
        <taxon>Actinomycetota</taxon>
        <taxon>Actinomycetes</taxon>
        <taxon>Kitasatosporales</taxon>
        <taxon>Streptomycetaceae</taxon>
        <taxon>Streptomyces</taxon>
    </lineage>
</organism>
<keyword evidence="4" id="KW-1185">Reference proteome</keyword>
<dbReference type="Pfam" id="PF03734">
    <property type="entry name" value="YkuD"/>
    <property type="match status" value="1"/>
</dbReference>
<dbReference type="PANTHER" id="PTHR38589">
    <property type="entry name" value="BLR0621 PROTEIN"/>
    <property type="match status" value="1"/>
</dbReference>
<evidence type="ECO:0000259" key="2">
    <source>
        <dbReference type="Pfam" id="PF03734"/>
    </source>
</evidence>
<protein>
    <submittedName>
        <fullName evidence="3">Lipoprotein</fullName>
    </submittedName>
</protein>
<proteinExistence type="predicted"/>
<name>A0A0N0XU88_9ACTN</name>
<feature type="compositionally biased region" description="Basic and acidic residues" evidence="1">
    <location>
        <begin position="29"/>
        <end position="44"/>
    </location>
</feature>
<sequence>MRITGGVMRTAAVAAAGLVLLAGCGGGAKDGDGKNDGAGKKERPGGPARGPSVTTHLQHIPEVGSALESRIPADSQQVVAVYGKGMDSAESTVVLYEKGAKGWDRKATWAAHNGRNGWTLNHREGDKRSPVGVFTLTDAGGVLDDPGARLPYTHSEEFTPPPYWDKDTRHDFDYVVAINYNRVKGTSPLDPTRPQGQAKGGGIWLHLDHGSGTSGCVSVPKAGMAALLRTLDPERHPVVVMGDKAHLSA</sequence>